<dbReference type="Proteomes" id="UP000656042">
    <property type="component" value="Unassembled WGS sequence"/>
</dbReference>
<organism evidence="2 3">
    <name type="scientific">Mangrovihabitans endophyticus</name>
    <dbReference type="NCBI Taxonomy" id="1751298"/>
    <lineage>
        <taxon>Bacteria</taxon>
        <taxon>Bacillati</taxon>
        <taxon>Actinomycetota</taxon>
        <taxon>Actinomycetes</taxon>
        <taxon>Micromonosporales</taxon>
        <taxon>Micromonosporaceae</taxon>
        <taxon>Mangrovihabitans</taxon>
    </lineage>
</organism>
<gene>
    <name evidence="2" type="ORF">GCM10012284_01010</name>
</gene>
<evidence type="ECO:0000256" key="1">
    <source>
        <dbReference type="SAM" id="MobiDB-lite"/>
    </source>
</evidence>
<evidence type="ECO:0000313" key="2">
    <source>
        <dbReference type="EMBL" id="GGK71042.1"/>
    </source>
</evidence>
<comment type="caution">
    <text evidence="2">The sequence shown here is derived from an EMBL/GenBank/DDBJ whole genome shotgun (WGS) entry which is preliminary data.</text>
</comment>
<evidence type="ECO:0000313" key="3">
    <source>
        <dbReference type="Proteomes" id="UP000656042"/>
    </source>
</evidence>
<accession>A0A8J3FK52</accession>
<reference evidence="2" key="2">
    <citation type="submission" date="2020-09" db="EMBL/GenBank/DDBJ databases">
        <authorList>
            <person name="Sun Q."/>
            <person name="Zhou Y."/>
        </authorList>
    </citation>
    <scope>NUCLEOTIDE SEQUENCE</scope>
    <source>
        <strain evidence="2">CGMCC 4.7299</strain>
    </source>
</reference>
<reference evidence="2" key="1">
    <citation type="journal article" date="2014" name="Int. J. Syst. Evol. Microbiol.">
        <title>Complete genome sequence of Corynebacterium casei LMG S-19264T (=DSM 44701T), isolated from a smear-ripened cheese.</title>
        <authorList>
            <consortium name="US DOE Joint Genome Institute (JGI-PGF)"/>
            <person name="Walter F."/>
            <person name="Albersmeier A."/>
            <person name="Kalinowski J."/>
            <person name="Ruckert C."/>
        </authorList>
    </citation>
    <scope>NUCLEOTIDE SEQUENCE</scope>
    <source>
        <strain evidence="2">CGMCC 4.7299</strain>
    </source>
</reference>
<protein>
    <submittedName>
        <fullName evidence="2">Uncharacterized protein</fullName>
    </submittedName>
</protein>
<sequence length="113" mass="11465">MSTSPRGFVAGVCATVRAAADLVTGVERALHPDGRIVTARGNAWDAVQANRARARARDDMDQFVRALLVSGPGHARGGDGQVSVGSSPRSSASQAALVSTGPADGRDTRAPAA</sequence>
<dbReference type="EMBL" id="BMMX01000001">
    <property type="protein sequence ID" value="GGK71042.1"/>
    <property type="molecule type" value="Genomic_DNA"/>
</dbReference>
<feature type="region of interest" description="Disordered" evidence="1">
    <location>
        <begin position="70"/>
        <end position="113"/>
    </location>
</feature>
<proteinExistence type="predicted"/>
<feature type="compositionally biased region" description="Basic and acidic residues" evidence="1">
    <location>
        <begin position="104"/>
        <end position="113"/>
    </location>
</feature>
<keyword evidence="3" id="KW-1185">Reference proteome</keyword>
<dbReference type="AlphaFoldDB" id="A0A8J3FK52"/>
<name>A0A8J3FK52_9ACTN</name>
<feature type="compositionally biased region" description="Low complexity" evidence="1">
    <location>
        <begin position="81"/>
        <end position="95"/>
    </location>
</feature>
<dbReference type="RefSeq" id="WP_189077014.1">
    <property type="nucleotide sequence ID" value="NZ_BMMX01000001.1"/>
</dbReference>